<evidence type="ECO:0000313" key="1">
    <source>
        <dbReference type="EMBL" id="KAE9393665.1"/>
    </source>
</evidence>
<sequence>MKGWSVEFTYSNILPWEHIQRNRHTVTIGSPMITEQLREEYESLHPDDHISWTNRKRAEHRARADHGALCQRWHSVRIKGIQLTKEGSDPCSTRRDWVARGGGENYLA</sequence>
<evidence type="ECO:0000313" key="2">
    <source>
        <dbReference type="Proteomes" id="UP000799118"/>
    </source>
</evidence>
<reference evidence="1" key="1">
    <citation type="journal article" date="2019" name="Environ. Microbiol.">
        <title>Fungal ecological strategies reflected in gene transcription - a case study of two litter decomposers.</title>
        <authorList>
            <person name="Barbi F."/>
            <person name="Kohler A."/>
            <person name="Barry K."/>
            <person name="Baskaran P."/>
            <person name="Daum C."/>
            <person name="Fauchery L."/>
            <person name="Ihrmark K."/>
            <person name="Kuo A."/>
            <person name="LaButti K."/>
            <person name="Lipzen A."/>
            <person name="Morin E."/>
            <person name="Grigoriev I.V."/>
            <person name="Henrissat B."/>
            <person name="Lindahl B."/>
            <person name="Martin F."/>
        </authorList>
    </citation>
    <scope>NUCLEOTIDE SEQUENCE</scope>
    <source>
        <strain evidence="1">JB14</strain>
    </source>
</reference>
<accession>A0A6A4H915</accession>
<dbReference type="EMBL" id="ML769567">
    <property type="protein sequence ID" value="KAE9393665.1"/>
    <property type="molecule type" value="Genomic_DNA"/>
</dbReference>
<keyword evidence="2" id="KW-1185">Reference proteome</keyword>
<proteinExistence type="predicted"/>
<name>A0A6A4H915_9AGAR</name>
<protein>
    <submittedName>
        <fullName evidence="1">Uncharacterized protein</fullName>
    </submittedName>
</protein>
<organism evidence="1 2">
    <name type="scientific">Gymnopus androsaceus JB14</name>
    <dbReference type="NCBI Taxonomy" id="1447944"/>
    <lineage>
        <taxon>Eukaryota</taxon>
        <taxon>Fungi</taxon>
        <taxon>Dikarya</taxon>
        <taxon>Basidiomycota</taxon>
        <taxon>Agaricomycotina</taxon>
        <taxon>Agaricomycetes</taxon>
        <taxon>Agaricomycetidae</taxon>
        <taxon>Agaricales</taxon>
        <taxon>Marasmiineae</taxon>
        <taxon>Omphalotaceae</taxon>
        <taxon>Gymnopus</taxon>
    </lineage>
</organism>
<dbReference type="AlphaFoldDB" id="A0A6A4H915"/>
<gene>
    <name evidence="1" type="ORF">BT96DRAFT_214883</name>
</gene>
<dbReference type="Proteomes" id="UP000799118">
    <property type="component" value="Unassembled WGS sequence"/>
</dbReference>